<feature type="domain" description="CBM2" evidence="3">
    <location>
        <begin position="113"/>
        <end position="223"/>
    </location>
</feature>
<reference evidence="5" key="1">
    <citation type="submission" date="2016-06" db="EMBL/GenBank/DDBJ databases">
        <authorList>
            <person name="Varghese N."/>
            <person name="Submissions Spin"/>
        </authorList>
    </citation>
    <scope>NUCLEOTIDE SEQUENCE [LARGE SCALE GENOMIC DNA]</scope>
    <source>
        <strain evidence="5">DSM 45246</strain>
    </source>
</reference>
<dbReference type="Proteomes" id="UP000199629">
    <property type="component" value="Unassembled WGS sequence"/>
</dbReference>
<keyword evidence="2" id="KW-1133">Transmembrane helix</keyword>
<dbReference type="SMART" id="SM00637">
    <property type="entry name" value="CBD_II"/>
    <property type="match status" value="1"/>
</dbReference>
<proteinExistence type="predicted"/>
<dbReference type="GO" id="GO:0004553">
    <property type="term" value="F:hydrolase activity, hydrolyzing O-glycosyl compounds"/>
    <property type="evidence" value="ECO:0007669"/>
    <property type="project" value="InterPro"/>
</dbReference>
<keyword evidence="2" id="KW-0472">Membrane</keyword>
<keyword evidence="2" id="KW-0812">Transmembrane</keyword>
<feature type="transmembrane region" description="Helical" evidence="2">
    <location>
        <begin position="20"/>
        <end position="44"/>
    </location>
</feature>
<evidence type="ECO:0000256" key="2">
    <source>
        <dbReference type="SAM" id="Phobius"/>
    </source>
</evidence>
<dbReference type="InterPro" id="IPR001919">
    <property type="entry name" value="CBD2"/>
</dbReference>
<dbReference type="GO" id="GO:0030247">
    <property type="term" value="F:polysaccharide binding"/>
    <property type="evidence" value="ECO:0007669"/>
    <property type="project" value="UniProtKB-UniRule"/>
</dbReference>
<dbReference type="SUPFAM" id="SSF49384">
    <property type="entry name" value="Carbohydrate-binding domain"/>
    <property type="match status" value="1"/>
</dbReference>
<dbReference type="Gene3D" id="2.60.40.290">
    <property type="match status" value="1"/>
</dbReference>
<protein>
    <submittedName>
        <fullName evidence="4">Cellulose binding domain-containing protein</fullName>
    </submittedName>
</protein>
<keyword evidence="5" id="KW-1185">Reference proteome</keyword>
<sequence>MSGGPVRPSGAPAAPRVLTSVPWIVLVIGVGLIVSLLMVVLFSLRGQERAAVPAPAPPMYLPTLGVEPTTSASPTDGATAAPTVSVTPSPSATASPTAGASRSATPRPSASIRAAAAGAVTARYEATASDRDGFEARLTVVNGSGSGQSWAVELFFTGNVKSIQASSTSGLSVSTQGSGVFVLRGTGPLPAGQSATVRLQFGRTGTGDRPGRCTVNGADCVIG</sequence>
<accession>A0A1C4UYK7</accession>
<evidence type="ECO:0000313" key="5">
    <source>
        <dbReference type="Proteomes" id="UP000199629"/>
    </source>
</evidence>
<evidence type="ECO:0000259" key="3">
    <source>
        <dbReference type="PROSITE" id="PS51173"/>
    </source>
</evidence>
<dbReference type="GO" id="GO:0005975">
    <property type="term" value="P:carbohydrate metabolic process"/>
    <property type="evidence" value="ECO:0007669"/>
    <property type="project" value="InterPro"/>
</dbReference>
<feature type="region of interest" description="Disordered" evidence="1">
    <location>
        <begin position="65"/>
        <end position="112"/>
    </location>
</feature>
<dbReference type="PROSITE" id="PS51173">
    <property type="entry name" value="CBM2"/>
    <property type="match status" value="1"/>
</dbReference>
<dbReference type="Pfam" id="PF00553">
    <property type="entry name" value="CBM_2"/>
    <property type="match status" value="1"/>
</dbReference>
<feature type="compositionally biased region" description="Low complexity" evidence="1">
    <location>
        <begin position="77"/>
        <end position="112"/>
    </location>
</feature>
<dbReference type="InterPro" id="IPR012291">
    <property type="entry name" value="CBM2_carb-bd_dom_sf"/>
</dbReference>
<organism evidence="4 5">
    <name type="scientific">Micromonospora chaiyaphumensis</name>
    <dbReference type="NCBI Taxonomy" id="307119"/>
    <lineage>
        <taxon>Bacteria</taxon>
        <taxon>Bacillati</taxon>
        <taxon>Actinomycetota</taxon>
        <taxon>Actinomycetes</taxon>
        <taxon>Micromonosporales</taxon>
        <taxon>Micromonosporaceae</taxon>
        <taxon>Micromonospora</taxon>
    </lineage>
</organism>
<dbReference type="RefSeq" id="WP_091259704.1">
    <property type="nucleotide sequence ID" value="NZ_FMCS01000001.1"/>
</dbReference>
<dbReference type="EMBL" id="FMCS01000001">
    <property type="protein sequence ID" value="SCE76850.1"/>
    <property type="molecule type" value="Genomic_DNA"/>
</dbReference>
<name>A0A1C4UYK7_9ACTN</name>
<dbReference type="AlphaFoldDB" id="A0A1C4UYK7"/>
<dbReference type="InterPro" id="IPR008965">
    <property type="entry name" value="CBM2/CBM3_carb-bd_dom_sf"/>
</dbReference>
<evidence type="ECO:0000313" key="4">
    <source>
        <dbReference type="EMBL" id="SCE76850.1"/>
    </source>
</evidence>
<gene>
    <name evidence="4" type="ORF">GA0070214_1011145</name>
</gene>
<evidence type="ECO:0000256" key="1">
    <source>
        <dbReference type="SAM" id="MobiDB-lite"/>
    </source>
</evidence>